<keyword evidence="2" id="KW-1185">Reference proteome</keyword>
<dbReference type="STRING" id="904291.A7J15_07980"/>
<dbReference type="RefSeq" id="WP_067026717.1">
    <property type="nucleotide sequence ID" value="NZ_CP038256.1"/>
</dbReference>
<dbReference type="Proteomes" id="UP000093355">
    <property type="component" value="Unassembled WGS sequence"/>
</dbReference>
<gene>
    <name evidence="1" type="ORF">A7J15_07980</name>
</gene>
<dbReference type="AlphaFoldDB" id="A0A1B9NAG1"/>
<reference evidence="1 2" key="1">
    <citation type="submission" date="2016-05" db="EMBL/GenBank/DDBJ databases">
        <authorList>
            <person name="Lavstsen T."/>
            <person name="Jespersen J.S."/>
        </authorList>
    </citation>
    <scope>NUCLEOTIDE SEQUENCE [LARGE SCALE GENOMIC DNA]</scope>
    <source>
        <strain evidence="1 2">YLB-01</strain>
    </source>
</reference>
<name>A0A1B9NAG1_9MICO</name>
<sequence length="242" mass="26174">MVDHEEPTERRPLWLGGTIALLLAASSVIQFWASFERWIVAWNSWDRDSAWVEDHRFDYIAPSDPWEPIGDTALLFGIGYLLMVPAILALPLAARRLRWLGIVAAIVAAAPFVYVGVHSAWSGRLGVPSPMADGDGMGFMTRLATAGLVALIVLAIVLARTSRGWMTVALLIIPTTLWGYLVGSLTIAPLFWEVSYDTTRWSETVVAAWTAAAAIVTVVATVPPQRPREPAEVSAAAAAPSA</sequence>
<accession>A0A1B9NAG1</accession>
<evidence type="ECO:0000313" key="2">
    <source>
        <dbReference type="Proteomes" id="UP000093355"/>
    </source>
</evidence>
<dbReference type="OrthoDB" id="5126515at2"/>
<evidence type="ECO:0000313" key="1">
    <source>
        <dbReference type="EMBL" id="OCG73601.1"/>
    </source>
</evidence>
<organism evidence="1 2">
    <name type="scientific">Microbacterium sediminis</name>
    <dbReference type="NCBI Taxonomy" id="904291"/>
    <lineage>
        <taxon>Bacteria</taxon>
        <taxon>Bacillati</taxon>
        <taxon>Actinomycetota</taxon>
        <taxon>Actinomycetes</taxon>
        <taxon>Micrococcales</taxon>
        <taxon>Microbacteriaceae</taxon>
        <taxon>Microbacterium</taxon>
    </lineage>
</organism>
<protein>
    <submittedName>
        <fullName evidence="1">Uncharacterized protein</fullName>
    </submittedName>
</protein>
<comment type="caution">
    <text evidence="1">The sequence shown here is derived from an EMBL/GenBank/DDBJ whole genome shotgun (WGS) entry which is preliminary data.</text>
</comment>
<dbReference type="EMBL" id="LXMD01000024">
    <property type="protein sequence ID" value="OCG73601.1"/>
    <property type="molecule type" value="Genomic_DNA"/>
</dbReference>
<proteinExistence type="predicted"/>